<dbReference type="Proteomes" id="UP001054945">
    <property type="component" value="Unassembled WGS sequence"/>
</dbReference>
<sequence>MSYLTIPILSKVRFHVLKILVLSAMEVLLQGKVGGDEVEFPFYFKFCFSSTEKAAILCATDLEKLFWSRNPENSVGKPSKKINTEEQFPDQSRGSSDANLIRALGLLQKQ</sequence>
<proteinExistence type="predicted"/>
<accession>A0AAV4WJE0</accession>
<keyword evidence="4" id="KW-1185">Reference proteome</keyword>
<evidence type="ECO:0000313" key="3">
    <source>
        <dbReference type="EMBL" id="GIY82990.1"/>
    </source>
</evidence>
<feature type="region of interest" description="Disordered" evidence="1">
    <location>
        <begin position="70"/>
        <end position="96"/>
    </location>
</feature>
<dbReference type="EMBL" id="BPLR01016319">
    <property type="protein sequence ID" value="GIY82990.1"/>
    <property type="molecule type" value="Genomic_DNA"/>
</dbReference>
<gene>
    <name evidence="3" type="ORF">CEXT_570181</name>
</gene>
<evidence type="ECO:0000256" key="1">
    <source>
        <dbReference type="SAM" id="MobiDB-lite"/>
    </source>
</evidence>
<comment type="caution">
    <text evidence="3">The sequence shown here is derived from an EMBL/GenBank/DDBJ whole genome shotgun (WGS) entry which is preliminary data.</text>
</comment>
<name>A0AAV4WJE0_CAEEX</name>
<feature type="chain" id="PRO_5043405584" evidence="2">
    <location>
        <begin position="36"/>
        <end position="110"/>
    </location>
</feature>
<feature type="compositionally biased region" description="Polar residues" evidence="1">
    <location>
        <begin position="85"/>
        <end position="96"/>
    </location>
</feature>
<keyword evidence="2" id="KW-0732">Signal</keyword>
<protein>
    <submittedName>
        <fullName evidence="3">Uncharacterized protein</fullName>
    </submittedName>
</protein>
<reference evidence="3 4" key="1">
    <citation type="submission" date="2021-06" db="EMBL/GenBank/DDBJ databases">
        <title>Caerostris extrusa draft genome.</title>
        <authorList>
            <person name="Kono N."/>
            <person name="Arakawa K."/>
        </authorList>
    </citation>
    <scope>NUCLEOTIDE SEQUENCE [LARGE SCALE GENOMIC DNA]</scope>
</reference>
<evidence type="ECO:0000313" key="4">
    <source>
        <dbReference type="Proteomes" id="UP001054945"/>
    </source>
</evidence>
<evidence type="ECO:0000256" key="2">
    <source>
        <dbReference type="SAM" id="SignalP"/>
    </source>
</evidence>
<feature type="signal peptide" evidence="2">
    <location>
        <begin position="1"/>
        <end position="35"/>
    </location>
</feature>
<dbReference type="AlphaFoldDB" id="A0AAV4WJE0"/>
<organism evidence="3 4">
    <name type="scientific">Caerostris extrusa</name>
    <name type="common">Bark spider</name>
    <name type="synonym">Caerostris bankana</name>
    <dbReference type="NCBI Taxonomy" id="172846"/>
    <lineage>
        <taxon>Eukaryota</taxon>
        <taxon>Metazoa</taxon>
        <taxon>Ecdysozoa</taxon>
        <taxon>Arthropoda</taxon>
        <taxon>Chelicerata</taxon>
        <taxon>Arachnida</taxon>
        <taxon>Araneae</taxon>
        <taxon>Araneomorphae</taxon>
        <taxon>Entelegynae</taxon>
        <taxon>Araneoidea</taxon>
        <taxon>Araneidae</taxon>
        <taxon>Caerostris</taxon>
    </lineage>
</organism>